<dbReference type="InterPro" id="IPR045851">
    <property type="entry name" value="AMP-bd_C_sf"/>
</dbReference>
<evidence type="ECO:0000313" key="3">
    <source>
        <dbReference type="EMBL" id="PRX45575.1"/>
    </source>
</evidence>
<dbReference type="InterPro" id="IPR020845">
    <property type="entry name" value="AMP-binding_CS"/>
</dbReference>
<dbReference type="SUPFAM" id="SSF56801">
    <property type="entry name" value="Acetyl-CoA synthetase-like"/>
    <property type="match status" value="1"/>
</dbReference>
<evidence type="ECO:0000259" key="1">
    <source>
        <dbReference type="Pfam" id="PF00501"/>
    </source>
</evidence>
<dbReference type="Gene3D" id="3.40.50.12780">
    <property type="entry name" value="N-terminal domain of ligase-like"/>
    <property type="match status" value="1"/>
</dbReference>
<dbReference type="InterPro" id="IPR000873">
    <property type="entry name" value="AMP-dep_synth/lig_dom"/>
</dbReference>
<dbReference type="Pfam" id="PF13193">
    <property type="entry name" value="AMP-binding_C"/>
    <property type="match status" value="1"/>
</dbReference>
<reference evidence="3 4" key="1">
    <citation type="submission" date="2018-03" db="EMBL/GenBank/DDBJ databases">
        <title>Genomic Encyclopedia of Type Strains, Phase III (KMG-III): the genomes of soil and plant-associated and newly described type strains.</title>
        <authorList>
            <person name="Whitman W."/>
        </authorList>
    </citation>
    <scope>NUCLEOTIDE SEQUENCE [LARGE SCALE GENOMIC DNA]</scope>
    <source>
        <strain evidence="3 4">CGMCC 4.7125</strain>
    </source>
</reference>
<dbReference type="PANTHER" id="PTHR43767:SF1">
    <property type="entry name" value="NONRIBOSOMAL PEPTIDE SYNTHASE PES1 (EUROFUNG)-RELATED"/>
    <property type="match status" value="1"/>
</dbReference>
<dbReference type="Pfam" id="PF00501">
    <property type="entry name" value="AMP-binding"/>
    <property type="match status" value="1"/>
</dbReference>
<dbReference type="InterPro" id="IPR042099">
    <property type="entry name" value="ANL_N_sf"/>
</dbReference>
<name>A0A2T0LQF2_9PSEU</name>
<organism evidence="3 4">
    <name type="scientific">Prauserella shujinwangii</name>
    <dbReference type="NCBI Taxonomy" id="1453103"/>
    <lineage>
        <taxon>Bacteria</taxon>
        <taxon>Bacillati</taxon>
        <taxon>Actinomycetota</taxon>
        <taxon>Actinomycetes</taxon>
        <taxon>Pseudonocardiales</taxon>
        <taxon>Pseudonocardiaceae</taxon>
        <taxon>Prauserella</taxon>
    </lineage>
</organism>
<dbReference type="EMBL" id="PVNH01000009">
    <property type="protein sequence ID" value="PRX45575.1"/>
    <property type="molecule type" value="Genomic_DNA"/>
</dbReference>
<feature type="domain" description="AMP-dependent synthetase/ligase" evidence="1">
    <location>
        <begin position="66"/>
        <end position="229"/>
    </location>
</feature>
<dbReference type="NCBIfam" id="NF005877">
    <property type="entry name" value="PRK07824.1"/>
    <property type="match status" value="1"/>
</dbReference>
<dbReference type="Proteomes" id="UP000238362">
    <property type="component" value="Unassembled WGS sequence"/>
</dbReference>
<dbReference type="PANTHER" id="PTHR43767">
    <property type="entry name" value="LONG-CHAIN-FATTY-ACID--COA LIGASE"/>
    <property type="match status" value="1"/>
</dbReference>
<evidence type="ECO:0000259" key="2">
    <source>
        <dbReference type="Pfam" id="PF13193"/>
    </source>
</evidence>
<dbReference type="Gene3D" id="3.30.300.30">
    <property type="match status" value="1"/>
</dbReference>
<accession>A0A2T0LQF2</accession>
<dbReference type="InterPro" id="IPR025110">
    <property type="entry name" value="AMP-bd_C"/>
</dbReference>
<dbReference type="PROSITE" id="PS00455">
    <property type="entry name" value="AMP_BINDING"/>
    <property type="match status" value="1"/>
</dbReference>
<feature type="domain" description="AMP-binding enzyme C-terminal" evidence="2">
    <location>
        <begin position="308"/>
        <end position="381"/>
    </location>
</feature>
<dbReference type="InterPro" id="IPR050237">
    <property type="entry name" value="ATP-dep_AMP-bd_enzyme"/>
</dbReference>
<keyword evidence="4" id="KW-1185">Reference proteome</keyword>
<protein>
    <submittedName>
        <fullName evidence="3">O-succinylbenzoic acid--CoA ligase</fullName>
    </submittedName>
</protein>
<evidence type="ECO:0000313" key="4">
    <source>
        <dbReference type="Proteomes" id="UP000238362"/>
    </source>
</evidence>
<gene>
    <name evidence="3" type="ORF">B0I33_109238</name>
</gene>
<dbReference type="GO" id="GO:0016878">
    <property type="term" value="F:acid-thiol ligase activity"/>
    <property type="evidence" value="ECO:0007669"/>
    <property type="project" value="UniProtKB-ARBA"/>
</dbReference>
<comment type="caution">
    <text evidence="3">The sequence shown here is derived from an EMBL/GenBank/DDBJ whole genome shotgun (WGS) entry which is preliminary data.</text>
</comment>
<dbReference type="AlphaFoldDB" id="A0A2T0LQF2"/>
<keyword evidence="3" id="KW-0436">Ligase</keyword>
<sequence length="393" mass="40228">MVLATGFRHETGRDMRTVHTDGSPEAVARLRAAVLGALDGGAAVLPLDPRDPGAERVRAAMAPDRPAEPGTAVVVPTSGSTGAPKGVLLSAAALLASAGATHDRLGGPGRWLLATPAHYIGGLQVLVRAHLAGTEPVVLDTARGFDPDAFAEAARATCTGSGPHYTALVPTQLARLLDAGGAGAERFTAIVVGGAALDDRLRERAAAAGVRVVSAYGMSETAGGCVYEGSPLGGVRVRLGEGGRVEIGGVTLAHGYRLDPDRTAEAFADGWFRTSDLGRLRPGGRLEVLGRLDDVINTGGVKVSAGQVERALRTHPGVREACVVPLPDPEWGQVVAAAVVAGDPPPGLAELRATVRAEIGPAGVPKRWRFVAELPLVGPGKVDRARVRATLAG</sequence>
<proteinExistence type="predicted"/>